<dbReference type="OrthoDB" id="3231855at2759"/>
<accession>A0A9P0NXJ1</accession>
<name>A0A9P0NXJ1_ACAOB</name>
<keyword evidence="3" id="KW-1185">Reference proteome</keyword>
<feature type="region of interest" description="Disordered" evidence="1">
    <location>
        <begin position="196"/>
        <end position="232"/>
    </location>
</feature>
<organism evidence="2 3">
    <name type="scientific">Acanthoscelides obtectus</name>
    <name type="common">Bean weevil</name>
    <name type="synonym">Bruchus obtectus</name>
    <dbReference type="NCBI Taxonomy" id="200917"/>
    <lineage>
        <taxon>Eukaryota</taxon>
        <taxon>Metazoa</taxon>
        <taxon>Ecdysozoa</taxon>
        <taxon>Arthropoda</taxon>
        <taxon>Hexapoda</taxon>
        <taxon>Insecta</taxon>
        <taxon>Pterygota</taxon>
        <taxon>Neoptera</taxon>
        <taxon>Endopterygota</taxon>
        <taxon>Coleoptera</taxon>
        <taxon>Polyphaga</taxon>
        <taxon>Cucujiformia</taxon>
        <taxon>Chrysomeloidea</taxon>
        <taxon>Chrysomelidae</taxon>
        <taxon>Bruchinae</taxon>
        <taxon>Bruchini</taxon>
        <taxon>Acanthoscelides</taxon>
    </lineage>
</organism>
<proteinExistence type="predicted"/>
<evidence type="ECO:0000313" key="2">
    <source>
        <dbReference type="EMBL" id="CAH1963043.1"/>
    </source>
</evidence>
<comment type="caution">
    <text evidence="2">The sequence shown here is derived from an EMBL/GenBank/DDBJ whole genome shotgun (WGS) entry which is preliminary data.</text>
</comment>
<dbReference type="Proteomes" id="UP001152888">
    <property type="component" value="Unassembled WGS sequence"/>
</dbReference>
<dbReference type="AlphaFoldDB" id="A0A9P0NXJ1"/>
<reference evidence="2" key="1">
    <citation type="submission" date="2022-03" db="EMBL/GenBank/DDBJ databases">
        <authorList>
            <person name="Sayadi A."/>
        </authorList>
    </citation>
    <scope>NUCLEOTIDE SEQUENCE</scope>
</reference>
<dbReference type="EMBL" id="CAKOFQ010006705">
    <property type="protein sequence ID" value="CAH1963043.1"/>
    <property type="molecule type" value="Genomic_DNA"/>
</dbReference>
<sequence>MHHRLTVTCARQLAFQFAKANHNKYPIKWDEKSISGYDWYRGFRHRHPELSLRTPESTSLSQRSSFNRTNATMFFNNLESALKRVKFQSHQIWNIDKTGLTTVHKPANVLAVKGVKQVGNITSAERGYIMLEGDSSRRFSSFQGYILRATCYVALFQEVLELLIPVDHFIKHSGCTMENKVLLPMNNHESHISVESLRKAKENGIKPATPPQSSSSEEEEQSELGGSSEDISDVESYERQMLQVKALEDVKTLKVGDFVLVKFYTKTLTMHYVGLVISKEDDEYKL</sequence>
<protein>
    <submittedName>
        <fullName evidence="2">Uncharacterized protein</fullName>
    </submittedName>
</protein>
<evidence type="ECO:0000256" key="1">
    <source>
        <dbReference type="SAM" id="MobiDB-lite"/>
    </source>
</evidence>
<gene>
    <name evidence="2" type="ORF">ACAOBT_LOCUS4977</name>
</gene>
<evidence type="ECO:0000313" key="3">
    <source>
        <dbReference type="Proteomes" id="UP001152888"/>
    </source>
</evidence>